<dbReference type="PANTHER" id="PTHR30250:SF11">
    <property type="entry name" value="O-ANTIGEN TRANSPORTER-RELATED"/>
    <property type="match status" value="1"/>
</dbReference>
<feature type="transmembrane region" description="Helical" evidence="6">
    <location>
        <begin position="354"/>
        <end position="374"/>
    </location>
</feature>
<accession>A0A4R2F1G2</accession>
<dbReference type="Proteomes" id="UP000294832">
    <property type="component" value="Unassembled WGS sequence"/>
</dbReference>
<feature type="transmembrane region" description="Helical" evidence="6">
    <location>
        <begin position="42"/>
        <end position="64"/>
    </location>
</feature>
<sequence length="408" mass="47391">MENYFKKLGYSFAYNMANAIFPVLTLPLVFRSLSQNSYGDFVLANILYQVINSLFCVSLLQFFIRSYGEVKEQNSEIKAKLCGFFINIQTLSAIASAIIFTILIIIFYNYFKLNIEVACWFYIPIVSSVINVEWLYFSTHRYKPLFMRTIFIKSILFILVLFLIKNNNDLNLYSAIMSVSYAIVNIVGFIYLRNEFIFGRILIPDILRYLKRSKQFYFNSLIGIGYQYVDQIILSILLGKSDLAAVNILKQIGNMLLIIPNTICRFLLPIALESYKKSEGTAYHIKYDKLFVLCVFLIFLIFIIFGYSILKYFVGDLYNFEYQSIMYVAIFFIVVSASVFIDTQYSIPQYLEKITTYSNVIVLTFLLTSVYFFINKFGYLGTLMCITIAEGCGVFFMILLHLLKKYKG</sequence>
<evidence type="ECO:0000256" key="4">
    <source>
        <dbReference type="ARBA" id="ARBA00022989"/>
    </source>
</evidence>
<feature type="transmembrane region" description="Helical" evidence="6">
    <location>
        <begin position="145"/>
        <end position="164"/>
    </location>
</feature>
<keyword evidence="5 6" id="KW-0472">Membrane</keyword>
<dbReference type="PANTHER" id="PTHR30250">
    <property type="entry name" value="PST FAMILY PREDICTED COLANIC ACID TRANSPORTER"/>
    <property type="match status" value="1"/>
</dbReference>
<evidence type="ECO:0000256" key="2">
    <source>
        <dbReference type="ARBA" id="ARBA00022475"/>
    </source>
</evidence>
<dbReference type="EMBL" id="SLWF01000046">
    <property type="protein sequence ID" value="TCN77392.1"/>
    <property type="molecule type" value="Genomic_DNA"/>
</dbReference>
<organism evidence="7 8">
    <name type="scientific">Shewanella fodinae</name>
    <dbReference type="NCBI Taxonomy" id="552357"/>
    <lineage>
        <taxon>Bacteria</taxon>
        <taxon>Pseudomonadati</taxon>
        <taxon>Pseudomonadota</taxon>
        <taxon>Gammaproteobacteria</taxon>
        <taxon>Alteromonadales</taxon>
        <taxon>Shewanellaceae</taxon>
        <taxon>Shewanella</taxon>
    </lineage>
</organism>
<feature type="transmembrane region" description="Helical" evidence="6">
    <location>
        <begin position="12"/>
        <end position="30"/>
    </location>
</feature>
<evidence type="ECO:0000256" key="1">
    <source>
        <dbReference type="ARBA" id="ARBA00004651"/>
    </source>
</evidence>
<feature type="transmembrane region" description="Helical" evidence="6">
    <location>
        <begin position="322"/>
        <end position="342"/>
    </location>
</feature>
<evidence type="ECO:0000256" key="3">
    <source>
        <dbReference type="ARBA" id="ARBA00022692"/>
    </source>
</evidence>
<keyword evidence="4 6" id="KW-1133">Transmembrane helix</keyword>
<dbReference type="GO" id="GO:0005886">
    <property type="term" value="C:plasma membrane"/>
    <property type="evidence" value="ECO:0007669"/>
    <property type="project" value="UniProtKB-SubCell"/>
</dbReference>
<feature type="transmembrane region" description="Helical" evidence="6">
    <location>
        <begin position="380"/>
        <end position="403"/>
    </location>
</feature>
<evidence type="ECO:0000313" key="8">
    <source>
        <dbReference type="Proteomes" id="UP000294832"/>
    </source>
</evidence>
<proteinExistence type="predicted"/>
<feature type="transmembrane region" description="Helical" evidence="6">
    <location>
        <begin position="290"/>
        <end position="310"/>
    </location>
</feature>
<feature type="transmembrane region" description="Helical" evidence="6">
    <location>
        <begin position="120"/>
        <end position="138"/>
    </location>
</feature>
<feature type="transmembrane region" description="Helical" evidence="6">
    <location>
        <begin position="84"/>
        <end position="108"/>
    </location>
</feature>
<dbReference type="RefSeq" id="WP_133040540.1">
    <property type="nucleotide sequence ID" value="NZ_SLWF01000046.1"/>
</dbReference>
<feature type="transmembrane region" description="Helical" evidence="6">
    <location>
        <begin position="251"/>
        <end position="270"/>
    </location>
</feature>
<evidence type="ECO:0000256" key="5">
    <source>
        <dbReference type="ARBA" id="ARBA00023136"/>
    </source>
</evidence>
<comment type="caution">
    <text evidence="7">The sequence shown here is derived from an EMBL/GenBank/DDBJ whole genome shotgun (WGS) entry which is preliminary data.</text>
</comment>
<name>A0A4R2F1G2_9GAMM</name>
<reference evidence="7 8" key="1">
    <citation type="submission" date="2019-03" db="EMBL/GenBank/DDBJ databases">
        <title>Freshwater and sediment microbial communities from various areas in North America, analyzing microbe dynamics in response to fracking.</title>
        <authorList>
            <person name="Lamendella R."/>
        </authorList>
    </citation>
    <scope>NUCLEOTIDE SEQUENCE [LARGE SCALE GENOMIC DNA]</scope>
    <source>
        <strain evidence="7 8">74A</strain>
    </source>
</reference>
<evidence type="ECO:0000313" key="7">
    <source>
        <dbReference type="EMBL" id="TCN77392.1"/>
    </source>
</evidence>
<dbReference type="InterPro" id="IPR002797">
    <property type="entry name" value="Polysacc_synth"/>
</dbReference>
<dbReference type="Pfam" id="PF01943">
    <property type="entry name" value="Polysacc_synt"/>
    <property type="match status" value="1"/>
</dbReference>
<gene>
    <name evidence="7" type="ORF">EDC91_1464</name>
</gene>
<keyword evidence="2" id="KW-1003">Cell membrane</keyword>
<evidence type="ECO:0000256" key="6">
    <source>
        <dbReference type="SAM" id="Phobius"/>
    </source>
</evidence>
<protein>
    <submittedName>
        <fullName evidence="7">O-antigen/teichoic acid export membrane protein</fullName>
    </submittedName>
</protein>
<dbReference type="AlphaFoldDB" id="A0A4R2F1G2"/>
<dbReference type="OrthoDB" id="7069269at2"/>
<comment type="subcellular location">
    <subcellularLocation>
        <location evidence="1">Cell membrane</location>
        <topology evidence="1">Multi-pass membrane protein</topology>
    </subcellularLocation>
</comment>
<feature type="transmembrane region" description="Helical" evidence="6">
    <location>
        <begin position="170"/>
        <end position="192"/>
    </location>
</feature>
<feature type="transmembrane region" description="Helical" evidence="6">
    <location>
        <begin position="216"/>
        <end position="239"/>
    </location>
</feature>
<keyword evidence="3 6" id="KW-0812">Transmembrane</keyword>
<dbReference type="InterPro" id="IPR050833">
    <property type="entry name" value="Poly_Biosynth_Transport"/>
</dbReference>
<keyword evidence="8" id="KW-1185">Reference proteome</keyword>